<accession>A0ABX9DWQ5</accession>
<dbReference type="Proteomes" id="UP000248714">
    <property type="component" value="Unassembled WGS sequence"/>
</dbReference>
<name>A0ABX9DWQ5_9PSEU</name>
<gene>
    <name evidence="1" type="ORF">C8D87_12110</name>
</gene>
<organism evidence="1 2">
    <name type="scientific">Lentzea atacamensis</name>
    <dbReference type="NCBI Taxonomy" id="531938"/>
    <lineage>
        <taxon>Bacteria</taxon>
        <taxon>Bacillati</taxon>
        <taxon>Actinomycetota</taxon>
        <taxon>Actinomycetes</taxon>
        <taxon>Pseudonocardiales</taxon>
        <taxon>Pseudonocardiaceae</taxon>
        <taxon>Lentzea</taxon>
    </lineage>
</organism>
<dbReference type="EMBL" id="QLTT01000021">
    <property type="protein sequence ID" value="RAS57827.1"/>
    <property type="molecule type" value="Genomic_DNA"/>
</dbReference>
<protein>
    <submittedName>
        <fullName evidence="1">Uncharacterized protein</fullName>
    </submittedName>
</protein>
<keyword evidence="2" id="KW-1185">Reference proteome</keyword>
<evidence type="ECO:0000313" key="2">
    <source>
        <dbReference type="Proteomes" id="UP000248714"/>
    </source>
</evidence>
<evidence type="ECO:0000313" key="1">
    <source>
        <dbReference type="EMBL" id="RAS57827.1"/>
    </source>
</evidence>
<sequence>MRGVTASAVHLAGYEIDLDLPLSGQAGSLRAEVAAAEVFVDAAADAVLAGDIGAFGRLDALKEHLELLRQRIAGISTS</sequence>
<comment type="caution">
    <text evidence="1">The sequence shown here is derived from an EMBL/GenBank/DDBJ whole genome shotgun (WGS) entry which is preliminary data.</text>
</comment>
<proteinExistence type="predicted"/>
<reference evidence="1 2" key="1">
    <citation type="submission" date="2018-06" db="EMBL/GenBank/DDBJ databases">
        <title>Genomic Encyclopedia of Type Strains, Phase IV (KMG-IV): sequencing the most valuable type-strain genomes for metagenomic binning, comparative biology and taxonomic classification.</title>
        <authorList>
            <person name="Goeker M."/>
        </authorList>
    </citation>
    <scope>NUCLEOTIDE SEQUENCE [LARGE SCALE GENOMIC DNA]</scope>
    <source>
        <strain evidence="1 2">DSM 45479</strain>
    </source>
</reference>